<evidence type="ECO:0000313" key="3">
    <source>
        <dbReference type="Proteomes" id="UP000204221"/>
    </source>
</evidence>
<dbReference type="RefSeq" id="WP_093942486.1">
    <property type="nucleotide sequence ID" value="NZ_CP022521.1"/>
</dbReference>
<dbReference type="OrthoDB" id="9774907at2"/>
<keyword evidence="2" id="KW-0418">Kinase</keyword>
<accession>A0A221W6C0</accession>
<evidence type="ECO:0000256" key="1">
    <source>
        <dbReference type="SAM" id="MobiDB-lite"/>
    </source>
</evidence>
<feature type="region of interest" description="Disordered" evidence="1">
    <location>
        <begin position="94"/>
        <end position="124"/>
    </location>
</feature>
<protein>
    <submittedName>
        <fullName evidence="2">Thymidylate kinase</fullName>
    </submittedName>
</protein>
<keyword evidence="2" id="KW-0808">Transferase</keyword>
<keyword evidence="3" id="KW-1185">Reference proteome</keyword>
<dbReference type="InterPro" id="IPR027417">
    <property type="entry name" value="P-loop_NTPase"/>
</dbReference>
<dbReference type="KEGG" id="ahg:AHOG_18380"/>
<dbReference type="GO" id="GO:0016301">
    <property type="term" value="F:kinase activity"/>
    <property type="evidence" value="ECO:0007669"/>
    <property type="project" value="UniProtKB-KW"/>
</dbReference>
<reference evidence="2 3" key="1">
    <citation type="submission" date="2017-07" db="EMBL/GenBank/DDBJ databases">
        <title>Complete genome sequence of Actinoalloteichus hoggarensis DSM 45943, type strain of Actinoalloteichus hoggarensis.</title>
        <authorList>
            <person name="Ruckert C."/>
            <person name="Nouioui I."/>
            <person name="Willmese J."/>
            <person name="van Wezel G."/>
            <person name="Klenk H.-P."/>
            <person name="Kalinowski J."/>
            <person name="Zotchev S.B."/>
        </authorList>
    </citation>
    <scope>NUCLEOTIDE SEQUENCE [LARGE SCALE GENOMIC DNA]</scope>
    <source>
        <strain evidence="2 3">DSM 45943</strain>
    </source>
</reference>
<dbReference type="AlphaFoldDB" id="A0A221W6C0"/>
<sequence>MLVSLEGQDGAGKTAPLMTVRDELAANGVAFVVVEEFSASPYGQRLVDAVARDKLLRPTLGELATFRARALEVVADLYHQDECEMAPALEHGNIMLEDRDLTPSSTPWHPPSSRLARSETGAEP</sequence>
<dbReference type="Gene3D" id="3.40.50.300">
    <property type="entry name" value="P-loop containing nucleotide triphosphate hydrolases"/>
    <property type="match status" value="1"/>
</dbReference>
<dbReference type="SUPFAM" id="SSF52540">
    <property type="entry name" value="P-loop containing nucleoside triphosphate hydrolases"/>
    <property type="match status" value="1"/>
</dbReference>
<proteinExistence type="predicted"/>
<organism evidence="2 3">
    <name type="scientific">Actinoalloteichus hoggarensis</name>
    <dbReference type="NCBI Taxonomy" id="1470176"/>
    <lineage>
        <taxon>Bacteria</taxon>
        <taxon>Bacillati</taxon>
        <taxon>Actinomycetota</taxon>
        <taxon>Actinomycetes</taxon>
        <taxon>Pseudonocardiales</taxon>
        <taxon>Pseudonocardiaceae</taxon>
        <taxon>Actinoalloteichus</taxon>
    </lineage>
</organism>
<feature type="compositionally biased region" description="Low complexity" evidence="1">
    <location>
        <begin position="102"/>
        <end position="113"/>
    </location>
</feature>
<dbReference type="EMBL" id="CP022521">
    <property type="protein sequence ID" value="ASO21301.1"/>
    <property type="molecule type" value="Genomic_DNA"/>
</dbReference>
<evidence type="ECO:0000313" key="2">
    <source>
        <dbReference type="EMBL" id="ASO21301.1"/>
    </source>
</evidence>
<name>A0A221W6C0_9PSEU</name>
<dbReference type="Proteomes" id="UP000204221">
    <property type="component" value="Chromosome"/>
</dbReference>
<gene>
    <name evidence="2" type="ORF">AHOG_18380</name>
</gene>